<proteinExistence type="inferred from homology"/>
<gene>
    <name evidence="7" type="ORF">SAMEA4029010_CIC11G00000001909</name>
</gene>
<evidence type="ECO:0000313" key="8">
    <source>
        <dbReference type="Proteomes" id="UP000182334"/>
    </source>
</evidence>
<evidence type="ECO:0000313" key="7">
    <source>
        <dbReference type="EMBL" id="SGZ51377.1"/>
    </source>
</evidence>
<keyword evidence="8" id="KW-1185">Reference proteome</keyword>
<sequence>MNPISFYRSITRRICRLPLDVKSIEILQLSVRQSFRSAKSVSSYSIVHRKQYDRLSTIVDEILERNKYRELGTLLDFIYKDKGNLEPWKARFANIRYNRWKSIWPQIHLLREFGKPKHISAYDKELSRMDGVGEFSILKELNLAVPPDLAPLEPLKKHSSGSDLNALFEQVQDFHKFLKKNSKALMTVTLKPLEVTYEPSRIGLPLSVAAREKKLRSKITYIKSLCQEFRPLKDGSLQHLILVATDEPGPQNAINPNFHRHAKRVRERVEKASPLERKYLLQKQLIPNDRNIRFLYRGYVTKQFTIRDGRYTMNPMQNFYD</sequence>
<evidence type="ECO:0000256" key="5">
    <source>
        <dbReference type="ARBA" id="ARBA00025061"/>
    </source>
</evidence>
<evidence type="ECO:0000256" key="2">
    <source>
        <dbReference type="ARBA" id="ARBA00008036"/>
    </source>
</evidence>
<evidence type="ECO:0000256" key="1">
    <source>
        <dbReference type="ARBA" id="ARBA00004173"/>
    </source>
</evidence>
<dbReference type="InterPro" id="IPR031455">
    <property type="entry name" value="Gep5"/>
</dbReference>
<comment type="function">
    <text evidence="5 6">Essential for respiratory growth and required for maintenance of mtDNA. Required for cell survival in the absence of prohibitins.</text>
</comment>
<evidence type="ECO:0000256" key="3">
    <source>
        <dbReference type="ARBA" id="ARBA00018341"/>
    </source>
</evidence>
<evidence type="ECO:0000256" key="4">
    <source>
        <dbReference type="ARBA" id="ARBA00023128"/>
    </source>
</evidence>
<dbReference type="OrthoDB" id="4018833at2759"/>
<protein>
    <recommendedName>
        <fullName evidence="3 6">Genetic interactor of prohibitin 5, mitochondrial</fullName>
    </recommendedName>
</protein>
<accession>A0A1L0BJ26</accession>
<comment type="similarity">
    <text evidence="2 6">Belongs to the GEP5 family.</text>
</comment>
<keyword evidence="4 6" id="KW-0496">Mitochondrion</keyword>
<evidence type="ECO:0000256" key="6">
    <source>
        <dbReference type="RuleBase" id="RU363007"/>
    </source>
</evidence>
<dbReference type="Proteomes" id="UP000182334">
    <property type="component" value="Chromosome III"/>
</dbReference>
<reference evidence="7 8" key="1">
    <citation type="submission" date="2016-10" db="EMBL/GenBank/DDBJ databases">
        <authorList>
            <person name="de Groot N.N."/>
        </authorList>
    </citation>
    <scope>NUCLEOTIDE SEQUENCE [LARGE SCALE GENOMIC DNA]</scope>
    <source>
        <strain evidence="7 8">CBS 141442</strain>
    </source>
</reference>
<dbReference type="AlphaFoldDB" id="A0A1L0BJ26"/>
<dbReference type="Pfam" id="PF17053">
    <property type="entry name" value="GEP5"/>
    <property type="match status" value="1"/>
</dbReference>
<organism evidence="7 8">
    <name type="scientific">Sungouiella intermedia</name>
    <dbReference type="NCBI Taxonomy" id="45354"/>
    <lineage>
        <taxon>Eukaryota</taxon>
        <taxon>Fungi</taxon>
        <taxon>Dikarya</taxon>
        <taxon>Ascomycota</taxon>
        <taxon>Saccharomycotina</taxon>
        <taxon>Pichiomycetes</taxon>
        <taxon>Metschnikowiaceae</taxon>
        <taxon>Sungouiella</taxon>
    </lineage>
</organism>
<dbReference type="EMBL" id="LT635758">
    <property type="protein sequence ID" value="SGZ51377.1"/>
    <property type="molecule type" value="Genomic_DNA"/>
</dbReference>
<name>A0A1L0BJ26_9ASCO</name>
<comment type="subcellular location">
    <subcellularLocation>
        <location evidence="1 6">Mitochondrion</location>
    </subcellularLocation>
</comment>
<dbReference type="GO" id="GO:0005739">
    <property type="term" value="C:mitochondrion"/>
    <property type="evidence" value="ECO:0007669"/>
    <property type="project" value="UniProtKB-SubCell"/>
</dbReference>